<dbReference type="AlphaFoldDB" id="A0A5B8M3G6"/>
<evidence type="ECO:0000259" key="2">
    <source>
        <dbReference type="Pfam" id="PF00350"/>
    </source>
</evidence>
<dbReference type="Gene3D" id="3.40.50.300">
    <property type="entry name" value="P-loop containing nucleotide triphosphate hydrolases"/>
    <property type="match status" value="1"/>
</dbReference>
<name>A0A5B8M3G6_9MICO</name>
<dbReference type="SUPFAM" id="SSF52540">
    <property type="entry name" value="P-loop containing nucleoside triphosphate hydrolases"/>
    <property type="match status" value="1"/>
</dbReference>
<dbReference type="CDD" id="cd09912">
    <property type="entry name" value="DLP_2"/>
    <property type="match status" value="1"/>
</dbReference>
<keyword evidence="4" id="KW-1185">Reference proteome</keyword>
<proteinExistence type="predicted"/>
<dbReference type="PANTHER" id="PTHR43681">
    <property type="entry name" value="TRANSMEMBRANE GTPASE FZO"/>
    <property type="match status" value="1"/>
</dbReference>
<dbReference type="PANTHER" id="PTHR43681:SF1">
    <property type="entry name" value="SARCALUMENIN"/>
    <property type="match status" value="1"/>
</dbReference>
<dbReference type="InterPro" id="IPR051943">
    <property type="entry name" value="TRAFAC_Dynamin-like_GTPase"/>
</dbReference>
<feature type="region of interest" description="Disordered" evidence="1">
    <location>
        <begin position="574"/>
        <end position="604"/>
    </location>
</feature>
<dbReference type="Proteomes" id="UP000320216">
    <property type="component" value="Chromosome"/>
</dbReference>
<protein>
    <recommendedName>
        <fullName evidence="2">Dynamin N-terminal domain-containing protein</fullName>
    </recommendedName>
</protein>
<reference evidence="3 4" key="1">
    <citation type="submission" date="2019-07" db="EMBL/GenBank/DDBJ databases">
        <title>Full genome sequence of Humibacter sp. WJ7-1.</title>
        <authorList>
            <person name="Im W.-T."/>
        </authorList>
    </citation>
    <scope>NUCLEOTIDE SEQUENCE [LARGE SCALE GENOMIC DNA]</scope>
    <source>
        <strain evidence="3 4">WJ7-1</strain>
    </source>
</reference>
<feature type="domain" description="Dynamin N-terminal" evidence="2">
    <location>
        <begin position="65"/>
        <end position="221"/>
    </location>
</feature>
<gene>
    <name evidence="3" type="ORF">FPZ11_05695</name>
</gene>
<dbReference type="InterPro" id="IPR045063">
    <property type="entry name" value="Dynamin_N"/>
</dbReference>
<dbReference type="KEGG" id="huw:FPZ11_05695"/>
<organism evidence="3 4">
    <name type="scientific">Humibacter ginsenosidimutans</name>
    <dbReference type="NCBI Taxonomy" id="2599293"/>
    <lineage>
        <taxon>Bacteria</taxon>
        <taxon>Bacillati</taxon>
        <taxon>Actinomycetota</taxon>
        <taxon>Actinomycetes</taxon>
        <taxon>Micrococcales</taxon>
        <taxon>Microbacteriaceae</taxon>
        <taxon>Humibacter</taxon>
    </lineage>
</organism>
<dbReference type="OrthoDB" id="3798616at2"/>
<accession>A0A5B8M3G6</accession>
<evidence type="ECO:0000313" key="4">
    <source>
        <dbReference type="Proteomes" id="UP000320216"/>
    </source>
</evidence>
<evidence type="ECO:0000313" key="3">
    <source>
        <dbReference type="EMBL" id="QDZ14325.1"/>
    </source>
</evidence>
<evidence type="ECO:0000256" key="1">
    <source>
        <dbReference type="SAM" id="MobiDB-lite"/>
    </source>
</evidence>
<dbReference type="Pfam" id="PF00350">
    <property type="entry name" value="Dynamin_N"/>
    <property type="match status" value="1"/>
</dbReference>
<dbReference type="EMBL" id="CP042305">
    <property type="protein sequence ID" value="QDZ14325.1"/>
    <property type="molecule type" value="Genomic_DNA"/>
</dbReference>
<dbReference type="InterPro" id="IPR027417">
    <property type="entry name" value="P-loop_NTPase"/>
</dbReference>
<sequence length="814" mass="87595">MASVPSVLGREGSTMDLLERYRNLRLDLGDATRSLLYLARARQNEAIEAACRRLLKRLADDRFAVAIVGQHSRGKTTLMNALLGAEFLPTGILPMTSVITVIRYGSEPRALYYRRGSDLAMPTTFEEVPRLVARESSTRAQLEVVRVELEVPAELLRLGLTFVDTPGVGSTDLSGALAARDFLPDADAVLLVTAVDSALTTPELELLAAVPPSAPVFCVVNKVDLVSTDQTNAVVGFVERTLLESARRESPEVFALSALQGLRHRLGGGELTAMPASLSAAAIPDGGMDAFQARLEATLTSVRAPVALATALDVARGILTDERRMLDLGERAAHLSEAEAIVLRTTMSAAAGRAETERARVVAAMREDSQHTLDVALTAHRQEWHDLMVDAWAHADDAGAPVDLDSAGSTVDAAPTPGTPAWWSAITASLSEASAAAVLRRADELGPTLDAALSSALDTVQLDGDAVSTPWASQELPGFGAFSIVRDAAERPDDHGVQTRSRKRRDRQADRVLGLFGDHLHEQNDRRAEWIGRDAARRTNDSRARLERYLQAPPSEFERDAIARIAARLDAVGDNLTDRSRRQRTAGPAHRPTPSLHEAARPTPARPAPFDCVVCAHERTALIEDLRHRQFFVATRDRDQAEFAHIGGLCAQHTWTYASLASPVGIASAYAPLVSRAAETLDAAPTASSLLDAATEFGGNPEACPVCRVVADAERDALWALDTADGGATVCMRHLEAAAAVGLRPEALRCLARRLAENLHRHAEDMRAYALKREALAVSSLTVEESDAYREALLMIAGDPLLARPTSLDGDAEM</sequence>